<proteinExistence type="predicted"/>
<name>A0A415F0Y3_9BACT</name>
<reference evidence="2 3" key="1">
    <citation type="submission" date="2018-08" db="EMBL/GenBank/DDBJ databases">
        <title>A genome reference for cultivated species of the human gut microbiota.</title>
        <authorList>
            <person name="Zou Y."/>
            <person name="Xue W."/>
            <person name="Luo G."/>
        </authorList>
    </citation>
    <scope>NUCLEOTIDE SEQUENCE [LARGE SCALE GENOMIC DNA]</scope>
    <source>
        <strain evidence="2 3">AF46-2NS</strain>
    </source>
</reference>
<evidence type="ECO:0000313" key="2">
    <source>
        <dbReference type="EMBL" id="RHK09264.1"/>
    </source>
</evidence>
<feature type="signal peptide" evidence="1">
    <location>
        <begin position="1"/>
        <end position="19"/>
    </location>
</feature>
<dbReference type="AlphaFoldDB" id="A0A415F0Y3"/>
<keyword evidence="1" id="KW-0732">Signal</keyword>
<sequence length="237" mass="25889">MKKIFTLIAAALMAVGVNAQTEDVIKVTSGNSEWGQMFVDDGVAFEWPGRTFESTDKLTAKALYAGSNLKDSEDKDLTYARESGSVQTYTIEFGATPAVDLQICVNCIIPNQYGGGHSTMRYKHLDVKDNKASFTVSKEDCSFTGWGYKNNVKDKEYKDEPQDVTSIVLQACDQQATYPAVINIKSIKRVTTTATGISKVENLKVAQDGKCFNLAGQQVGKGYKGIVIKNGKKVVVK</sequence>
<evidence type="ECO:0000313" key="3">
    <source>
        <dbReference type="Proteomes" id="UP000286211"/>
    </source>
</evidence>
<dbReference type="EMBL" id="QRNB01000060">
    <property type="protein sequence ID" value="RHK09264.1"/>
    <property type="molecule type" value="Genomic_DNA"/>
</dbReference>
<accession>A0A415F0Y3</accession>
<protein>
    <submittedName>
        <fullName evidence="2">Uncharacterized protein</fullName>
    </submittedName>
</protein>
<feature type="chain" id="PRO_5019420787" evidence="1">
    <location>
        <begin position="20"/>
        <end position="237"/>
    </location>
</feature>
<comment type="caution">
    <text evidence="2">The sequence shown here is derived from an EMBL/GenBank/DDBJ whole genome shotgun (WGS) entry which is preliminary data.</text>
</comment>
<gene>
    <name evidence="2" type="ORF">DW079_10905</name>
</gene>
<dbReference type="Proteomes" id="UP000286211">
    <property type="component" value="Unassembled WGS sequence"/>
</dbReference>
<evidence type="ECO:0000256" key="1">
    <source>
        <dbReference type="SAM" id="SignalP"/>
    </source>
</evidence>
<organism evidence="2 3">
    <name type="scientific">Segatella copri</name>
    <dbReference type="NCBI Taxonomy" id="165179"/>
    <lineage>
        <taxon>Bacteria</taxon>
        <taxon>Pseudomonadati</taxon>
        <taxon>Bacteroidota</taxon>
        <taxon>Bacteroidia</taxon>
        <taxon>Bacteroidales</taxon>
        <taxon>Prevotellaceae</taxon>
        <taxon>Segatella</taxon>
    </lineage>
</organism>